<feature type="domain" description="AB hydrolase-1" evidence="1">
    <location>
        <begin position="36"/>
        <end position="279"/>
    </location>
</feature>
<proteinExistence type="predicted"/>
<evidence type="ECO:0000313" key="2">
    <source>
        <dbReference type="EMBL" id="MCP1675167.1"/>
    </source>
</evidence>
<dbReference type="InterPro" id="IPR029058">
    <property type="entry name" value="AB_hydrolase_fold"/>
</dbReference>
<dbReference type="Pfam" id="PF00561">
    <property type="entry name" value="Abhydrolase_1"/>
    <property type="match status" value="1"/>
</dbReference>
<dbReference type="Proteomes" id="UP001205843">
    <property type="component" value="Unassembled WGS sequence"/>
</dbReference>
<accession>A0AAE3G4D3</accession>
<dbReference type="PANTHER" id="PTHR43798:SF33">
    <property type="entry name" value="HYDROLASE, PUTATIVE (AFU_ORTHOLOGUE AFUA_2G14860)-RELATED"/>
    <property type="match status" value="1"/>
</dbReference>
<dbReference type="GO" id="GO:0016020">
    <property type="term" value="C:membrane"/>
    <property type="evidence" value="ECO:0007669"/>
    <property type="project" value="TreeGrafter"/>
</dbReference>
<dbReference type="EMBL" id="JALJXV010000005">
    <property type="protein sequence ID" value="MCP1675167.1"/>
    <property type="molecule type" value="Genomic_DNA"/>
</dbReference>
<comment type="caution">
    <text evidence="2">The sequence shown here is derived from an EMBL/GenBank/DDBJ whole genome shotgun (WGS) entry which is preliminary data.</text>
</comment>
<dbReference type="PRINTS" id="PR00111">
    <property type="entry name" value="ABHYDROLASE"/>
</dbReference>
<evidence type="ECO:0000313" key="3">
    <source>
        <dbReference type="Proteomes" id="UP001205843"/>
    </source>
</evidence>
<gene>
    <name evidence="2" type="ORF">J2T57_002315</name>
</gene>
<dbReference type="AlphaFoldDB" id="A0AAE3G4D3"/>
<reference evidence="2" key="1">
    <citation type="submission" date="2022-03" db="EMBL/GenBank/DDBJ databases">
        <title>Genomic Encyclopedia of Type Strains, Phase III (KMG-III): the genomes of soil and plant-associated and newly described type strains.</title>
        <authorList>
            <person name="Whitman W."/>
        </authorList>
    </citation>
    <scope>NUCLEOTIDE SEQUENCE</scope>
    <source>
        <strain evidence="2">ANL 6-2</strain>
    </source>
</reference>
<dbReference type="InterPro" id="IPR000639">
    <property type="entry name" value="Epox_hydrolase-like"/>
</dbReference>
<dbReference type="InterPro" id="IPR000073">
    <property type="entry name" value="AB_hydrolase_1"/>
</dbReference>
<dbReference type="PRINTS" id="PR00412">
    <property type="entry name" value="EPOXHYDRLASE"/>
</dbReference>
<sequence>MNTYQAIRQARSTRLRLRGIDYHLHCWGPETGRPTVLLHGWMDVGLTWQFLVDALTSERRLLAPDWRGFGHSGHAPGGYWFPDYLADLDALLDAIAHDGPVDIVGHSMGGNIAGLYAGLRPERVRRLVLLEGFGMARRVPAEAVDRYRQWLDEQASPPNHKGVRSLEALARRLRQRHPHLPEDRALFVAEAWTRPLPDGSRCLLGDPRHKRANPVLYRLDEAEACWRKIRAPSLWMIGEASGVVGMLGGEDELRRRQALIGDVQAVRIPEAGHMLHHDQPARVAEALAGFLD</sequence>
<dbReference type="InterPro" id="IPR050266">
    <property type="entry name" value="AB_hydrolase_sf"/>
</dbReference>
<dbReference type="PANTHER" id="PTHR43798">
    <property type="entry name" value="MONOACYLGLYCEROL LIPASE"/>
    <property type="match status" value="1"/>
</dbReference>
<evidence type="ECO:0000259" key="1">
    <source>
        <dbReference type="Pfam" id="PF00561"/>
    </source>
</evidence>
<organism evidence="2 3">
    <name type="scientific">Natronocella acetinitrilica</name>
    <dbReference type="NCBI Taxonomy" id="414046"/>
    <lineage>
        <taxon>Bacteria</taxon>
        <taxon>Pseudomonadati</taxon>
        <taxon>Pseudomonadota</taxon>
        <taxon>Gammaproteobacteria</taxon>
        <taxon>Chromatiales</taxon>
        <taxon>Ectothiorhodospiraceae</taxon>
        <taxon>Natronocella</taxon>
    </lineage>
</organism>
<dbReference type="SUPFAM" id="SSF53474">
    <property type="entry name" value="alpha/beta-Hydrolases"/>
    <property type="match status" value="1"/>
</dbReference>
<protein>
    <submittedName>
        <fullName evidence="2">Pimeloyl-ACP methyl ester carboxylesterase</fullName>
    </submittedName>
</protein>
<name>A0AAE3G4D3_9GAMM</name>
<dbReference type="GO" id="GO:0003824">
    <property type="term" value="F:catalytic activity"/>
    <property type="evidence" value="ECO:0007669"/>
    <property type="project" value="InterPro"/>
</dbReference>
<keyword evidence="3" id="KW-1185">Reference proteome</keyword>
<dbReference type="Gene3D" id="3.40.50.1820">
    <property type="entry name" value="alpha/beta hydrolase"/>
    <property type="match status" value="1"/>
</dbReference>